<organism evidence="1 2">
    <name type="scientific">Kibdelosporangium persicum</name>
    <dbReference type="NCBI Taxonomy" id="2698649"/>
    <lineage>
        <taxon>Bacteria</taxon>
        <taxon>Bacillati</taxon>
        <taxon>Actinomycetota</taxon>
        <taxon>Actinomycetes</taxon>
        <taxon>Pseudonocardiales</taxon>
        <taxon>Pseudonocardiaceae</taxon>
        <taxon>Kibdelosporangium</taxon>
    </lineage>
</organism>
<comment type="caution">
    <text evidence="1">The sequence shown here is derived from an EMBL/GenBank/DDBJ whole genome shotgun (WGS) entry which is preliminary data.</text>
</comment>
<accession>A0ABX2F3Y7</accession>
<dbReference type="EMBL" id="JAAATY010000007">
    <property type="protein sequence ID" value="NRN65705.1"/>
    <property type="molecule type" value="Genomic_DNA"/>
</dbReference>
<name>A0ABX2F3Y7_9PSEU</name>
<evidence type="ECO:0000313" key="2">
    <source>
        <dbReference type="Proteomes" id="UP000763557"/>
    </source>
</evidence>
<dbReference type="RefSeq" id="WP_312872661.1">
    <property type="nucleotide sequence ID" value="NZ_CBCSGW010000004.1"/>
</dbReference>
<keyword evidence="2" id="KW-1185">Reference proteome</keyword>
<protein>
    <submittedName>
        <fullName evidence="1">Uncharacterized protein</fullName>
    </submittedName>
</protein>
<sequence length="82" mass="9077">MSEEFAKQVAEMVADQAPKVFAVVLEYGAQLDAQVAAWGIALDEGAFMTTVDGRSQYALAQPENALRYIRHLPEVTPRLVWP</sequence>
<evidence type="ECO:0000313" key="1">
    <source>
        <dbReference type="EMBL" id="NRN65705.1"/>
    </source>
</evidence>
<gene>
    <name evidence="1" type="ORF">GC106_29160</name>
</gene>
<proteinExistence type="predicted"/>
<reference evidence="1 2" key="1">
    <citation type="submission" date="2020-01" db="EMBL/GenBank/DDBJ databases">
        <title>Kibdelosporangium persica a novel Actinomycetes from a hot desert in Iran.</title>
        <authorList>
            <person name="Safaei N."/>
            <person name="Zaburannyi N."/>
            <person name="Mueller R."/>
            <person name="Wink J."/>
        </authorList>
    </citation>
    <scope>NUCLEOTIDE SEQUENCE [LARGE SCALE GENOMIC DNA]</scope>
    <source>
        <strain evidence="1 2">4NS15</strain>
    </source>
</reference>
<dbReference type="Proteomes" id="UP000763557">
    <property type="component" value="Unassembled WGS sequence"/>
</dbReference>